<evidence type="ECO:0000256" key="4">
    <source>
        <dbReference type="SAM" id="MobiDB-lite"/>
    </source>
</evidence>
<dbReference type="InterPro" id="IPR001680">
    <property type="entry name" value="WD40_rpt"/>
</dbReference>
<protein>
    <submittedName>
        <fullName evidence="5">WD40-repeat-containing domain protein</fullName>
    </submittedName>
</protein>
<accession>A0AAJ0BAG5</accession>
<comment type="caution">
    <text evidence="5">The sequence shown here is derived from an EMBL/GenBank/DDBJ whole genome shotgun (WGS) entry which is preliminary data.</text>
</comment>
<dbReference type="PANTHER" id="PTHR19919">
    <property type="entry name" value="WD REPEAT CONTAINING PROTEIN"/>
    <property type="match status" value="1"/>
</dbReference>
<evidence type="ECO:0000256" key="3">
    <source>
        <dbReference type="PROSITE-ProRule" id="PRU00221"/>
    </source>
</evidence>
<dbReference type="PROSITE" id="PS50082">
    <property type="entry name" value="WD_REPEATS_2"/>
    <property type="match status" value="3"/>
</dbReference>
<dbReference type="AlphaFoldDB" id="A0AAJ0BAG5"/>
<dbReference type="PROSITE" id="PS50294">
    <property type="entry name" value="WD_REPEATS_REGION"/>
    <property type="match status" value="1"/>
</dbReference>
<proteinExistence type="predicted"/>
<name>A0AAJ0BAG5_9PEZI</name>
<evidence type="ECO:0000313" key="5">
    <source>
        <dbReference type="EMBL" id="KAK1753408.1"/>
    </source>
</evidence>
<feature type="repeat" description="WD" evidence="3">
    <location>
        <begin position="329"/>
        <end position="371"/>
    </location>
</feature>
<evidence type="ECO:0000256" key="1">
    <source>
        <dbReference type="ARBA" id="ARBA00022574"/>
    </source>
</evidence>
<dbReference type="InterPro" id="IPR019775">
    <property type="entry name" value="WD40_repeat_CS"/>
</dbReference>
<feature type="region of interest" description="Disordered" evidence="4">
    <location>
        <begin position="95"/>
        <end position="168"/>
    </location>
</feature>
<dbReference type="InterPro" id="IPR036322">
    <property type="entry name" value="WD40_repeat_dom_sf"/>
</dbReference>
<feature type="region of interest" description="Disordered" evidence="4">
    <location>
        <begin position="1"/>
        <end position="64"/>
    </location>
</feature>
<dbReference type="Proteomes" id="UP001239445">
    <property type="component" value="Unassembled WGS sequence"/>
</dbReference>
<dbReference type="SUPFAM" id="SSF50978">
    <property type="entry name" value="WD40 repeat-like"/>
    <property type="match status" value="1"/>
</dbReference>
<dbReference type="FunFam" id="2.130.10.10:FF:000561">
    <property type="entry name" value="Putative WD repeat protein"/>
    <property type="match status" value="1"/>
</dbReference>
<dbReference type="PROSITE" id="PS00678">
    <property type="entry name" value="WD_REPEATS_1"/>
    <property type="match status" value="2"/>
</dbReference>
<feature type="compositionally biased region" description="Polar residues" evidence="4">
    <location>
        <begin position="110"/>
        <end position="132"/>
    </location>
</feature>
<dbReference type="Gene3D" id="2.130.10.10">
    <property type="entry name" value="YVTN repeat-like/Quinoprotein amine dehydrogenase"/>
    <property type="match status" value="1"/>
</dbReference>
<feature type="compositionally biased region" description="Low complexity" evidence="4">
    <location>
        <begin position="40"/>
        <end position="61"/>
    </location>
</feature>
<keyword evidence="2" id="KW-0677">Repeat</keyword>
<keyword evidence="1 3" id="KW-0853">WD repeat</keyword>
<feature type="repeat" description="WD" evidence="3">
    <location>
        <begin position="484"/>
        <end position="518"/>
    </location>
</feature>
<dbReference type="EMBL" id="MU839837">
    <property type="protein sequence ID" value="KAK1753408.1"/>
    <property type="molecule type" value="Genomic_DNA"/>
</dbReference>
<feature type="repeat" description="WD" evidence="3">
    <location>
        <begin position="372"/>
        <end position="414"/>
    </location>
</feature>
<dbReference type="Pfam" id="PF00400">
    <property type="entry name" value="WD40"/>
    <property type="match status" value="3"/>
</dbReference>
<dbReference type="SMART" id="SM00320">
    <property type="entry name" value="WD40"/>
    <property type="match status" value="5"/>
</dbReference>
<gene>
    <name evidence="5" type="ORF">QBC47DRAFT_423984</name>
</gene>
<dbReference type="InterPro" id="IPR015943">
    <property type="entry name" value="WD40/YVTN_repeat-like_dom_sf"/>
</dbReference>
<evidence type="ECO:0000313" key="6">
    <source>
        <dbReference type="Proteomes" id="UP001239445"/>
    </source>
</evidence>
<reference evidence="5" key="1">
    <citation type="submission" date="2023-06" db="EMBL/GenBank/DDBJ databases">
        <title>Genome-scale phylogeny and comparative genomics of the fungal order Sordariales.</title>
        <authorList>
            <consortium name="Lawrence Berkeley National Laboratory"/>
            <person name="Hensen N."/>
            <person name="Bonometti L."/>
            <person name="Westerberg I."/>
            <person name="Brannstrom I.O."/>
            <person name="Guillou S."/>
            <person name="Cros-Aarteil S."/>
            <person name="Calhoun S."/>
            <person name="Haridas S."/>
            <person name="Kuo A."/>
            <person name="Mondo S."/>
            <person name="Pangilinan J."/>
            <person name="Riley R."/>
            <person name="Labutti K."/>
            <person name="Andreopoulos B."/>
            <person name="Lipzen A."/>
            <person name="Chen C."/>
            <person name="Yanf M."/>
            <person name="Daum C."/>
            <person name="Ng V."/>
            <person name="Clum A."/>
            <person name="Steindorff A."/>
            <person name="Ohm R."/>
            <person name="Martin F."/>
            <person name="Silar P."/>
            <person name="Natvig D."/>
            <person name="Lalanne C."/>
            <person name="Gautier V."/>
            <person name="Ament-Velasquez S.L."/>
            <person name="Kruys A."/>
            <person name="Hutchinson M.I."/>
            <person name="Powell A.J."/>
            <person name="Barry K."/>
            <person name="Miller A.N."/>
            <person name="Grigoriev I.V."/>
            <person name="Debuchy R."/>
            <person name="Gladieux P."/>
            <person name="Thoren M.H."/>
            <person name="Johannesson H."/>
        </authorList>
    </citation>
    <scope>NUCLEOTIDE SEQUENCE</scope>
    <source>
        <strain evidence="5">PSN4</strain>
    </source>
</reference>
<evidence type="ECO:0000256" key="2">
    <source>
        <dbReference type="ARBA" id="ARBA00022737"/>
    </source>
</evidence>
<sequence length="579" mass="62516">MNQPQQYQPQRRAGAYSSHNDELHMSPGVGHPGQISPREYASGAGQQSQPSQPQLQSYPSAGAVPNVLQPGGMVFPLCSKRPDYQSTAQANLLTTSHSYSRSSPAAPYEGSSSYHPYTPTTPGGSSQPQYMSPTDAKYGQSSSQRNISNTPLGLADIRPRADSNLSDGLPGTPAYELANAQPRTSNYMAPWALYAFDWCKWAPQASGAGKLAIGSYLEDGHNFIQILDAQLAPTPPDVYAPGGSKYTMDFTRIAEATHSYPVTRLLWEPPSSQKQSTDLLATSGDHLRLWSLPSDTQIPPPGSSITSRNGRDVPVTKLTPLALLSNSKTPDHTAPLTSLDWNTVTPSLIITSSIDTTCTIWDIPSLTAKTQLIAHDKEVYDVRFCAQSVDLFVSCGQDGSVRMFDLRSLEHSTIIYEPTVKDERDANGGRISPTLAQQTMSHPPPLLRLATSPHDHHLLATFAQDSNVIRILDVRQPGQALLELRGHGGALSCVEWSPLQRGKLASGGDDCQVLIWDLLSQGPPALNGGAPGDNARSPVASWQCDYEVGNLGWVPRLSNNDYGEWLGVSAGRGVWGVKL</sequence>
<dbReference type="InterPro" id="IPR045159">
    <property type="entry name" value="DCAF7-like"/>
</dbReference>
<organism evidence="5 6">
    <name type="scientific">Echria macrotheca</name>
    <dbReference type="NCBI Taxonomy" id="438768"/>
    <lineage>
        <taxon>Eukaryota</taxon>
        <taxon>Fungi</taxon>
        <taxon>Dikarya</taxon>
        <taxon>Ascomycota</taxon>
        <taxon>Pezizomycotina</taxon>
        <taxon>Sordariomycetes</taxon>
        <taxon>Sordariomycetidae</taxon>
        <taxon>Sordariales</taxon>
        <taxon>Schizotheciaceae</taxon>
        <taxon>Echria</taxon>
    </lineage>
</organism>
<feature type="compositionally biased region" description="Polar residues" evidence="4">
    <location>
        <begin position="139"/>
        <end position="151"/>
    </location>
</feature>
<keyword evidence="6" id="KW-1185">Reference proteome</keyword>